<evidence type="ECO:0000256" key="2">
    <source>
        <dbReference type="ARBA" id="ARBA00022490"/>
    </source>
</evidence>
<organism evidence="6 7">
    <name type="scientific">Tissierella praeacuta DSM 18095</name>
    <dbReference type="NCBI Taxonomy" id="1123404"/>
    <lineage>
        <taxon>Bacteria</taxon>
        <taxon>Bacillati</taxon>
        <taxon>Bacillota</taxon>
        <taxon>Tissierellia</taxon>
        <taxon>Tissierellales</taxon>
        <taxon>Tissierellaceae</taxon>
        <taxon>Tissierella</taxon>
    </lineage>
</organism>
<evidence type="ECO:0000256" key="4">
    <source>
        <dbReference type="ARBA" id="ARBA00023004"/>
    </source>
</evidence>
<keyword evidence="3" id="KW-0479">Metal-binding</keyword>
<dbReference type="InterPro" id="IPR012312">
    <property type="entry name" value="Hemerythrin-like"/>
</dbReference>
<gene>
    <name evidence="6" type="ORF">SAMN02745784_01052</name>
</gene>
<keyword evidence="2" id="KW-0963">Cytoplasm</keyword>
<dbReference type="Gene3D" id="1.20.120.520">
    <property type="entry name" value="nmb1532 protein domain like"/>
    <property type="match status" value="1"/>
</dbReference>
<dbReference type="PANTHER" id="PTHR36438:SF1">
    <property type="entry name" value="IRON-SULFUR CLUSTER REPAIR PROTEIN YTFE"/>
    <property type="match status" value="1"/>
</dbReference>
<comment type="subcellular location">
    <subcellularLocation>
        <location evidence="1">Cytoplasm</location>
    </subcellularLocation>
</comment>
<evidence type="ECO:0000259" key="5">
    <source>
        <dbReference type="Pfam" id="PF01814"/>
    </source>
</evidence>
<proteinExistence type="predicted"/>
<keyword evidence="4" id="KW-0408">Iron</keyword>
<evidence type="ECO:0000256" key="1">
    <source>
        <dbReference type="ARBA" id="ARBA00004496"/>
    </source>
</evidence>
<dbReference type="AlphaFoldDB" id="A0A1M4UFB8"/>
<accession>A0A1M4UFB8</accession>
<reference evidence="7" key="1">
    <citation type="submission" date="2016-11" db="EMBL/GenBank/DDBJ databases">
        <authorList>
            <person name="Varghese N."/>
            <person name="Submissions S."/>
        </authorList>
    </citation>
    <scope>NUCLEOTIDE SEQUENCE [LARGE SCALE GENOMIC DNA]</scope>
    <source>
        <strain evidence="7">DSM 18095</strain>
    </source>
</reference>
<evidence type="ECO:0000256" key="3">
    <source>
        <dbReference type="ARBA" id="ARBA00022723"/>
    </source>
</evidence>
<feature type="domain" description="Hemerythrin-like" evidence="5">
    <location>
        <begin position="22"/>
        <end position="162"/>
    </location>
</feature>
<dbReference type="PANTHER" id="PTHR36438">
    <property type="entry name" value="IRON-SULFUR CLUSTER REPAIR PROTEIN YTFE"/>
    <property type="match status" value="1"/>
</dbReference>
<dbReference type="STRING" id="1123404.SAMN02745784_01052"/>
<dbReference type="InterPro" id="IPR019903">
    <property type="entry name" value="RIC_family"/>
</dbReference>
<dbReference type="GeneID" id="90996127"/>
<dbReference type="Pfam" id="PF01814">
    <property type="entry name" value="Hemerythrin"/>
    <property type="match status" value="1"/>
</dbReference>
<dbReference type="GO" id="GO:0046872">
    <property type="term" value="F:metal ion binding"/>
    <property type="evidence" value="ECO:0007669"/>
    <property type="project" value="UniProtKB-KW"/>
</dbReference>
<sequence length="170" mass="20039">MAKLNNENVDWQIVRYSEIIEHILRNYHIKLKKELPEIEKLVYTIFKVHFEDSGDILEKVHRLFGQLKTILESHIIKEERALFYMIMDYEKEPSEELLGDIMKIVENVEGDNKEIVELIEGINKVTKNYLVPSTGCPTYVNTYNKLKEMGEGLIEHIAIESIMFNRLKNK</sequence>
<evidence type="ECO:0000313" key="7">
    <source>
        <dbReference type="Proteomes" id="UP000184114"/>
    </source>
</evidence>
<evidence type="ECO:0000313" key="6">
    <source>
        <dbReference type="EMBL" id="SHE55374.1"/>
    </source>
</evidence>
<dbReference type="Proteomes" id="UP000184114">
    <property type="component" value="Unassembled WGS sequence"/>
</dbReference>
<keyword evidence="7" id="KW-1185">Reference proteome</keyword>
<dbReference type="RefSeq" id="WP_072973913.1">
    <property type="nucleotide sequence ID" value="NZ_FQTY01000003.1"/>
</dbReference>
<protein>
    <submittedName>
        <fullName evidence="6">Regulator of cell morphogenesis and NO signaling</fullName>
    </submittedName>
</protein>
<name>A0A1M4UFB8_9FIRM</name>
<dbReference type="GO" id="GO:0005737">
    <property type="term" value="C:cytoplasm"/>
    <property type="evidence" value="ECO:0007669"/>
    <property type="project" value="UniProtKB-SubCell"/>
</dbReference>
<dbReference type="EMBL" id="FQTY01000003">
    <property type="protein sequence ID" value="SHE55374.1"/>
    <property type="molecule type" value="Genomic_DNA"/>
</dbReference>